<reference evidence="2 3" key="1">
    <citation type="submission" date="2021-05" db="EMBL/GenBank/DDBJ databases">
        <title>Staphylococcus fleurettii isolated from lake water in First Nation community in Manitoba, Canada.</title>
        <authorList>
            <person name="Bashar S."/>
            <person name="Murdock A."/>
            <person name="Patidar R."/>
            <person name="Golding G."/>
            <person name="Farenhorst A."/>
            <person name="Kumar A."/>
        </authorList>
    </citation>
    <scope>NUCLEOTIDE SEQUENCE [LARGE SCALE GENOMIC DNA]</scope>
    <source>
        <strain evidence="2 3">SF002</strain>
    </source>
</reference>
<dbReference type="RefSeq" id="WP_203153578.1">
    <property type="nucleotide sequence ID" value="NZ_JAAQPD010000010.1"/>
</dbReference>
<evidence type="ECO:0000313" key="3">
    <source>
        <dbReference type="Proteomes" id="UP000681586"/>
    </source>
</evidence>
<name>A0ABS5MJN3_9STAP</name>
<dbReference type="Proteomes" id="UP000681586">
    <property type="component" value="Unassembled WGS sequence"/>
</dbReference>
<proteinExistence type="predicted"/>
<organism evidence="2 3">
    <name type="scientific">Mammaliicoccus fleurettii</name>
    <dbReference type="NCBI Taxonomy" id="150056"/>
    <lineage>
        <taxon>Bacteria</taxon>
        <taxon>Bacillati</taxon>
        <taxon>Bacillota</taxon>
        <taxon>Bacilli</taxon>
        <taxon>Bacillales</taxon>
        <taxon>Staphylococcaceae</taxon>
        <taxon>Mammaliicoccus</taxon>
    </lineage>
</organism>
<sequence>MVNIEKIINENQKALKLPNEKFELYGKLIVTRSNNLWNYHEILTETETMVFPDENYQLDIINQNGFALGAFENNECVGLAIFENNWNKYLYLSDLKVASSHRRKNIASMLLDAAISEAKTKEIYGLYTIAQDNNLSANHFYLRYGFEIGGLNTKDYSFTNQEGKYDIYYYLDF</sequence>
<dbReference type="EMBL" id="JAGXBM010000001">
    <property type="protein sequence ID" value="MBS3695861.1"/>
    <property type="molecule type" value="Genomic_DNA"/>
</dbReference>
<dbReference type="InterPro" id="IPR000182">
    <property type="entry name" value="GNAT_dom"/>
</dbReference>
<dbReference type="SUPFAM" id="SSF55729">
    <property type="entry name" value="Acyl-CoA N-acyltransferases (Nat)"/>
    <property type="match status" value="1"/>
</dbReference>
<protein>
    <submittedName>
        <fullName evidence="2">GNAT family N-acetyltransferase</fullName>
    </submittedName>
</protein>
<keyword evidence="3" id="KW-1185">Reference proteome</keyword>
<dbReference type="CDD" id="cd04301">
    <property type="entry name" value="NAT_SF"/>
    <property type="match status" value="1"/>
</dbReference>
<dbReference type="PANTHER" id="PTHR47426">
    <property type="entry name" value="ACYL-COA N-ACYLTRANSFERASES (NAT) SUPERFAMILY PROTEIN"/>
    <property type="match status" value="1"/>
</dbReference>
<accession>A0ABS5MJN3</accession>
<evidence type="ECO:0000313" key="2">
    <source>
        <dbReference type="EMBL" id="MBS3695861.1"/>
    </source>
</evidence>
<dbReference type="PANTHER" id="PTHR47426:SF3">
    <property type="entry name" value="GCN5-RELATED N-ACETYLTRANSFERASE 6, CHLOROPLASTIC"/>
    <property type="match status" value="1"/>
</dbReference>
<comment type="caution">
    <text evidence="2">The sequence shown here is derived from an EMBL/GenBank/DDBJ whole genome shotgun (WGS) entry which is preliminary data.</text>
</comment>
<dbReference type="Gene3D" id="3.40.630.30">
    <property type="match status" value="1"/>
</dbReference>
<gene>
    <name evidence="2" type="ORF">JJQ58_00015</name>
</gene>
<dbReference type="PROSITE" id="PS51186">
    <property type="entry name" value="GNAT"/>
    <property type="match status" value="1"/>
</dbReference>
<dbReference type="InterPro" id="IPR016181">
    <property type="entry name" value="Acyl_CoA_acyltransferase"/>
</dbReference>
<dbReference type="Pfam" id="PF00583">
    <property type="entry name" value="Acetyltransf_1"/>
    <property type="match status" value="1"/>
</dbReference>
<evidence type="ECO:0000259" key="1">
    <source>
        <dbReference type="PROSITE" id="PS51186"/>
    </source>
</evidence>
<feature type="domain" description="N-acetyltransferase" evidence="1">
    <location>
        <begin position="29"/>
        <end position="173"/>
    </location>
</feature>